<dbReference type="Gene3D" id="3.80.10.10">
    <property type="entry name" value="Ribonuclease Inhibitor"/>
    <property type="match status" value="1"/>
</dbReference>
<evidence type="ECO:0000313" key="1">
    <source>
        <dbReference type="EMBL" id="OCB91253.1"/>
    </source>
</evidence>
<comment type="caution">
    <text evidence="1">The sequence shown here is derived from an EMBL/GenBank/DDBJ whole genome shotgun (WGS) entry which is preliminary data.</text>
</comment>
<protein>
    <submittedName>
        <fullName evidence="1">Uncharacterized protein</fullName>
    </submittedName>
</protein>
<reference evidence="1" key="1">
    <citation type="submission" date="2016-06" db="EMBL/GenBank/DDBJ databases">
        <title>Draft Genome sequence of the fungus Inonotus baumii.</title>
        <authorList>
            <person name="Zhu H."/>
            <person name="Lin W."/>
        </authorList>
    </citation>
    <scope>NUCLEOTIDE SEQUENCE</scope>
    <source>
        <strain evidence="1">821</strain>
    </source>
</reference>
<keyword evidence="2" id="KW-1185">Reference proteome</keyword>
<dbReference type="OrthoDB" id="2447803at2759"/>
<dbReference type="InterPro" id="IPR032675">
    <property type="entry name" value="LRR_dom_sf"/>
</dbReference>
<proteinExistence type="predicted"/>
<evidence type="ECO:0000313" key="2">
    <source>
        <dbReference type="Proteomes" id="UP000757232"/>
    </source>
</evidence>
<sequence length="472" mass="53039">MLTSTKLSISQPPTEGRWNRFETYSRLVTVLQISSLSSYDFKPYIMRDNTVYFDATLPGLICRGQKYPRLLPNIHSLRIHLSASDSPSILPLASVLLGSLSSMELVVDIKPSLPATIWTPLKVFLNDAMTQTPGLECFSLKANPELIRPGPEPTTLAILNLTRSSGNSSQVRQFPQLRSIQNSGRRLYYTPRALRISQQSQEGAFPKLKNLYLPTNAQSLCTDVAALSPTLRTLTTLTIGCRDYVTPEVCGELFAAVSESCPALSCLEIIACTSMNIVGGKFNQTSVWLYEGRRDRERRLRCLSLAPIFALQYLSQLTIMLDFVLLIDDHGLQEALKDRRTPFDVLQLSWTPRRLNLDQPCLTFNALNIVAEHCPRIRILSLLLHVGPTFVRSSPSHSFALLEEMNFGLSTIEPSLIAPAAKKLCVLFRNHVPDISASLHTGHFDKCQFELARIRRVDENRRRWMKVNIPGQ</sequence>
<dbReference type="EMBL" id="LNZH02000098">
    <property type="protein sequence ID" value="OCB91253.1"/>
    <property type="molecule type" value="Genomic_DNA"/>
</dbReference>
<dbReference type="Proteomes" id="UP000757232">
    <property type="component" value="Unassembled WGS sequence"/>
</dbReference>
<gene>
    <name evidence="1" type="ORF">A7U60_g1499</name>
</gene>
<dbReference type="AlphaFoldDB" id="A0A9Q5I3W0"/>
<organism evidence="1 2">
    <name type="scientific">Sanghuangporus baumii</name>
    <name type="common">Phellinus baumii</name>
    <dbReference type="NCBI Taxonomy" id="108892"/>
    <lineage>
        <taxon>Eukaryota</taxon>
        <taxon>Fungi</taxon>
        <taxon>Dikarya</taxon>
        <taxon>Basidiomycota</taxon>
        <taxon>Agaricomycotina</taxon>
        <taxon>Agaricomycetes</taxon>
        <taxon>Hymenochaetales</taxon>
        <taxon>Hymenochaetaceae</taxon>
        <taxon>Sanghuangporus</taxon>
    </lineage>
</organism>
<accession>A0A9Q5I3W0</accession>
<name>A0A9Q5I3W0_SANBA</name>